<dbReference type="InterPro" id="IPR055348">
    <property type="entry name" value="DctQ"/>
</dbReference>
<name>A0A1C3EEX3_9GAMM</name>
<protein>
    <recommendedName>
        <fullName evidence="7">TRAP transporter small permease protein</fullName>
    </recommendedName>
</protein>
<accession>A0A1C3EEX3</accession>
<evidence type="ECO:0000256" key="2">
    <source>
        <dbReference type="ARBA" id="ARBA00022448"/>
    </source>
</evidence>
<proteinExistence type="inferred from homology"/>
<dbReference type="OrthoDB" id="6900059at2"/>
<evidence type="ECO:0000313" key="10">
    <source>
        <dbReference type="Proteomes" id="UP000094936"/>
    </source>
</evidence>
<keyword evidence="2 7" id="KW-0813">Transport</keyword>
<comment type="caution">
    <text evidence="7">Lacks conserved residue(s) required for the propagation of feature annotation.</text>
</comment>
<feature type="domain" description="Tripartite ATP-independent periplasmic transporters DctQ component" evidence="8">
    <location>
        <begin position="22"/>
        <end position="150"/>
    </location>
</feature>
<evidence type="ECO:0000256" key="7">
    <source>
        <dbReference type="RuleBase" id="RU369079"/>
    </source>
</evidence>
<evidence type="ECO:0000256" key="3">
    <source>
        <dbReference type="ARBA" id="ARBA00022475"/>
    </source>
</evidence>
<dbReference type="GO" id="GO:0005886">
    <property type="term" value="C:plasma membrane"/>
    <property type="evidence" value="ECO:0007669"/>
    <property type="project" value="UniProtKB-SubCell"/>
</dbReference>
<dbReference type="AlphaFoldDB" id="A0A1C3EEX3"/>
<keyword evidence="4 7" id="KW-0812">Transmembrane</keyword>
<feature type="transmembrane region" description="Helical" evidence="7">
    <location>
        <begin position="41"/>
        <end position="63"/>
    </location>
</feature>
<dbReference type="EMBL" id="LYBM01000030">
    <property type="protein sequence ID" value="ODA31769.1"/>
    <property type="molecule type" value="Genomic_DNA"/>
</dbReference>
<comment type="similarity">
    <text evidence="7">Belongs to the TRAP transporter small permease family.</text>
</comment>
<keyword evidence="6 7" id="KW-0472">Membrane</keyword>
<comment type="subunit">
    <text evidence="7">The complex comprises the extracytoplasmic solute receptor protein and the two transmembrane proteins.</text>
</comment>
<dbReference type="GO" id="GO:0022857">
    <property type="term" value="F:transmembrane transporter activity"/>
    <property type="evidence" value="ECO:0007669"/>
    <property type="project" value="UniProtKB-UniRule"/>
</dbReference>
<keyword evidence="5 7" id="KW-1133">Transmembrane helix</keyword>
<organism evidence="9 10">
    <name type="scientific">Veronia pacifica</name>
    <dbReference type="NCBI Taxonomy" id="1080227"/>
    <lineage>
        <taxon>Bacteria</taxon>
        <taxon>Pseudomonadati</taxon>
        <taxon>Pseudomonadota</taxon>
        <taxon>Gammaproteobacteria</taxon>
        <taxon>Vibrionales</taxon>
        <taxon>Vibrionaceae</taxon>
        <taxon>Veronia</taxon>
    </lineage>
</organism>
<gene>
    <name evidence="9" type="ORF">A8L45_15440</name>
</gene>
<keyword evidence="7" id="KW-0997">Cell inner membrane</keyword>
<evidence type="ECO:0000256" key="6">
    <source>
        <dbReference type="ARBA" id="ARBA00023136"/>
    </source>
</evidence>
<feature type="transmembrane region" description="Helical" evidence="7">
    <location>
        <begin position="83"/>
        <end position="107"/>
    </location>
</feature>
<dbReference type="Proteomes" id="UP000094936">
    <property type="component" value="Unassembled WGS sequence"/>
</dbReference>
<evidence type="ECO:0000313" key="9">
    <source>
        <dbReference type="EMBL" id="ODA31769.1"/>
    </source>
</evidence>
<evidence type="ECO:0000256" key="1">
    <source>
        <dbReference type="ARBA" id="ARBA00004651"/>
    </source>
</evidence>
<dbReference type="Pfam" id="PF04290">
    <property type="entry name" value="DctQ"/>
    <property type="match status" value="1"/>
</dbReference>
<evidence type="ECO:0000259" key="8">
    <source>
        <dbReference type="Pfam" id="PF04290"/>
    </source>
</evidence>
<comment type="caution">
    <text evidence="9">The sequence shown here is derived from an EMBL/GenBank/DDBJ whole genome shotgun (WGS) entry which is preliminary data.</text>
</comment>
<sequence length="155" mass="16597">MSSEALTRISLVLSALCFLGGAVVTVIDVLMRAMSGSHLPGVIETTTLLIGLGALLSMPACYLKDANVTARLLSELRPNIFKYSLAIFGAMFSLFFSLLMFWIMTMYSVESWGSPETTPDLALPKDVLITIVTVSFLVAVVAAAKRAVIAFKGDA</sequence>
<keyword evidence="10" id="KW-1185">Reference proteome</keyword>
<evidence type="ECO:0000256" key="5">
    <source>
        <dbReference type="ARBA" id="ARBA00022989"/>
    </source>
</evidence>
<comment type="subcellular location">
    <subcellularLocation>
        <location evidence="7">Cell inner membrane</location>
        <topology evidence="7">Multi-pass membrane protein</topology>
    </subcellularLocation>
    <subcellularLocation>
        <location evidence="1">Cell membrane</location>
        <topology evidence="1">Multi-pass membrane protein</topology>
    </subcellularLocation>
</comment>
<reference evidence="9 10" key="1">
    <citation type="submission" date="2016-05" db="EMBL/GenBank/DDBJ databases">
        <title>Genomic Taxonomy of the Vibrionaceae.</title>
        <authorList>
            <person name="Gomez-Gil B."/>
            <person name="Enciso-Ibarra J."/>
        </authorList>
    </citation>
    <scope>NUCLEOTIDE SEQUENCE [LARGE SCALE GENOMIC DNA]</scope>
    <source>
        <strain evidence="9 10">CAIM 1920</strain>
    </source>
</reference>
<dbReference type="RefSeq" id="WP_068903858.1">
    <property type="nucleotide sequence ID" value="NZ_JBHUIF010000004.1"/>
</dbReference>
<comment type="function">
    <text evidence="7">Part of the tripartite ATP-independent periplasmic (TRAP) transport system.</text>
</comment>
<evidence type="ECO:0000256" key="4">
    <source>
        <dbReference type="ARBA" id="ARBA00022692"/>
    </source>
</evidence>
<keyword evidence="3" id="KW-1003">Cell membrane</keyword>
<feature type="transmembrane region" description="Helical" evidence="7">
    <location>
        <begin position="127"/>
        <end position="144"/>
    </location>
</feature>